<evidence type="ECO:0000256" key="6">
    <source>
        <dbReference type="ARBA" id="ARBA00022679"/>
    </source>
</evidence>
<evidence type="ECO:0000256" key="2">
    <source>
        <dbReference type="ARBA" id="ARBA00008874"/>
    </source>
</evidence>
<comment type="subcellular location">
    <subcellularLocation>
        <location evidence="1">Cytoplasm</location>
    </subcellularLocation>
</comment>
<feature type="compositionally biased region" description="Basic and acidic residues" evidence="15">
    <location>
        <begin position="219"/>
        <end position="229"/>
    </location>
</feature>
<evidence type="ECO:0000256" key="5">
    <source>
        <dbReference type="ARBA" id="ARBA00022527"/>
    </source>
</evidence>
<feature type="compositionally biased region" description="Polar residues" evidence="15">
    <location>
        <begin position="740"/>
        <end position="777"/>
    </location>
</feature>
<evidence type="ECO:0000256" key="3">
    <source>
        <dbReference type="ARBA" id="ARBA00012513"/>
    </source>
</evidence>
<evidence type="ECO:0000256" key="14">
    <source>
        <dbReference type="SAM" id="Coils"/>
    </source>
</evidence>
<dbReference type="SMART" id="SM00220">
    <property type="entry name" value="S_TKc"/>
    <property type="match status" value="1"/>
</dbReference>
<dbReference type="EMBL" id="JAHRIO010020566">
    <property type="protein sequence ID" value="MEQ2164748.1"/>
    <property type="molecule type" value="Genomic_DNA"/>
</dbReference>
<comment type="similarity">
    <text evidence="2">Belongs to the protein kinase superfamily. STE Ser/Thr protein kinase family. STE20 subfamily.</text>
</comment>
<dbReference type="Proteomes" id="UP001476798">
    <property type="component" value="Unassembled WGS sequence"/>
</dbReference>
<feature type="region of interest" description="Disordered" evidence="15">
    <location>
        <begin position="163"/>
        <end position="229"/>
    </location>
</feature>
<evidence type="ECO:0000256" key="1">
    <source>
        <dbReference type="ARBA" id="ARBA00004496"/>
    </source>
</evidence>
<dbReference type="PANTHER" id="PTHR47167:SF8">
    <property type="entry name" value="SERINE_THREONINE-PROTEIN KINASE TAO1"/>
    <property type="match status" value="1"/>
</dbReference>
<keyword evidence="14" id="KW-0175">Coiled coil</keyword>
<keyword evidence="6" id="KW-0808">Transferase</keyword>
<evidence type="ECO:0000313" key="17">
    <source>
        <dbReference type="EMBL" id="MEQ2164748.1"/>
    </source>
</evidence>
<dbReference type="GO" id="GO:0016301">
    <property type="term" value="F:kinase activity"/>
    <property type="evidence" value="ECO:0007669"/>
    <property type="project" value="UniProtKB-KW"/>
</dbReference>
<dbReference type="EC" id="2.7.11.1" evidence="3"/>
<dbReference type="PROSITE" id="PS50011">
    <property type="entry name" value="PROTEIN_KINASE_DOM"/>
    <property type="match status" value="1"/>
</dbReference>
<comment type="catalytic activity">
    <reaction evidence="13">
        <text>L-seryl-[protein] + ATP = O-phospho-L-seryl-[protein] + ADP + H(+)</text>
        <dbReference type="Rhea" id="RHEA:17989"/>
        <dbReference type="Rhea" id="RHEA-COMP:9863"/>
        <dbReference type="Rhea" id="RHEA-COMP:11604"/>
        <dbReference type="ChEBI" id="CHEBI:15378"/>
        <dbReference type="ChEBI" id="CHEBI:29999"/>
        <dbReference type="ChEBI" id="CHEBI:30616"/>
        <dbReference type="ChEBI" id="CHEBI:83421"/>
        <dbReference type="ChEBI" id="CHEBI:456216"/>
        <dbReference type="EC" id="2.7.11.1"/>
    </reaction>
</comment>
<dbReference type="SUPFAM" id="SSF56112">
    <property type="entry name" value="Protein kinase-like (PK-like)"/>
    <property type="match status" value="1"/>
</dbReference>
<keyword evidence="8" id="KW-0227">DNA damage</keyword>
<feature type="coiled-coil region" evidence="14">
    <location>
        <begin position="264"/>
        <end position="317"/>
    </location>
</feature>
<feature type="compositionally biased region" description="Gly residues" evidence="15">
    <location>
        <begin position="664"/>
        <end position="691"/>
    </location>
</feature>
<protein>
    <recommendedName>
        <fullName evidence="3">non-specific serine/threonine protein kinase</fullName>
        <ecNumber evidence="3">2.7.11.1</ecNumber>
    </recommendedName>
</protein>
<evidence type="ECO:0000256" key="7">
    <source>
        <dbReference type="ARBA" id="ARBA00022741"/>
    </source>
</evidence>
<proteinExistence type="inferred from homology"/>
<reference evidence="17 18" key="1">
    <citation type="submission" date="2021-06" db="EMBL/GenBank/DDBJ databases">
        <authorList>
            <person name="Palmer J.M."/>
        </authorList>
    </citation>
    <scope>NUCLEOTIDE SEQUENCE [LARGE SCALE GENOMIC DNA]</scope>
    <source>
        <strain evidence="17 18">GA_2019</strain>
        <tissue evidence="17">Muscle</tissue>
    </source>
</reference>
<dbReference type="InterPro" id="IPR051234">
    <property type="entry name" value="TAO_STE20_kinase"/>
</dbReference>
<dbReference type="InterPro" id="IPR000719">
    <property type="entry name" value="Prot_kinase_dom"/>
</dbReference>
<dbReference type="InterPro" id="IPR011009">
    <property type="entry name" value="Kinase-like_dom_sf"/>
</dbReference>
<dbReference type="PANTHER" id="PTHR47167">
    <property type="entry name" value="SERINE/THREONINE-PROTEIN KINASE TAO1-LIKE PROTEIN"/>
    <property type="match status" value="1"/>
</dbReference>
<comment type="catalytic activity">
    <reaction evidence="12">
        <text>L-threonyl-[protein] + ATP = O-phospho-L-threonyl-[protein] + ADP + H(+)</text>
        <dbReference type="Rhea" id="RHEA:46608"/>
        <dbReference type="Rhea" id="RHEA-COMP:11060"/>
        <dbReference type="Rhea" id="RHEA-COMP:11605"/>
        <dbReference type="ChEBI" id="CHEBI:15378"/>
        <dbReference type="ChEBI" id="CHEBI:30013"/>
        <dbReference type="ChEBI" id="CHEBI:30616"/>
        <dbReference type="ChEBI" id="CHEBI:61977"/>
        <dbReference type="ChEBI" id="CHEBI:456216"/>
        <dbReference type="EC" id="2.7.11.1"/>
    </reaction>
</comment>
<evidence type="ECO:0000256" key="12">
    <source>
        <dbReference type="ARBA" id="ARBA00047899"/>
    </source>
</evidence>
<feature type="domain" description="Protein kinase" evidence="16">
    <location>
        <begin position="1"/>
        <end position="178"/>
    </location>
</feature>
<feature type="coiled-coil region" evidence="14">
    <location>
        <begin position="605"/>
        <end position="644"/>
    </location>
</feature>
<name>A0ABV0N052_9TELE</name>
<evidence type="ECO:0000256" key="11">
    <source>
        <dbReference type="ARBA" id="ARBA00023204"/>
    </source>
</evidence>
<sequence length="777" mass="88521">MEYCLGSASDLLEGAGVPSLPQYDPQVRDFTRRSFLCNILLTEPGQVKLADFGSASIASPANSFVGTPYWMAPEVILAMDEGQYDGKVDVWSLGITCIELGTSQHFFSVNPAVLKVWGRTHAFLQRERPDSVLMDLIQRTKDAVRELDNLQYRKMKKILLQEAHNGPTTEAQDADEDLELGGGRTGTVNSVGSNQSIPSMSISASSQSSSVNSLNEAAQDSRSELDLMEGDHTVMSNSSVTREMQEHEQDSELREQMSGYKRMRRQHQKHLMALENKLKGEMDEHRLRLDKELESLRNNFTQEMEKLLKKHQAALEKDLKTFANDEKKFQQHIQVQQKKELSSFLESQKREYKLRKEQLKEVALQAEEEANLLRRQRQYLELECRRFKRRILIARHNVEQDLARELNKRQTQKDLEHAMLLRHHESMQELEFRHLATIQRARSDLIRTQHQTELTNQLEYNKRRERELRRKHVMEVRQQPKSLKIKKQFQETCKTQTRQYKALRNHLLETTPKSEHKAVLKRLKEEQTRKLAILAEQYDHSINEMLSTQALRLDEAQEGECQVLRMQLQQELELLNAYQSKIKMQTEAQHDKERRDLEQRVSLRRALLEQKIEEEMLSLQNERLERIRSLLERQAREIEAFDSESLRLGFSNMVLTNLAPDSQGGWGGGGGGGGQGGQGGSQWPGGGGGGSHHSHHQGGSTSQQPWGHPMLAGGPPPWSLHHPGGGSQRSSQGSAGGVRNSPQAMRRTSSGGRSEQGMSRSASITSQISNGSHLSYT</sequence>
<evidence type="ECO:0000256" key="15">
    <source>
        <dbReference type="SAM" id="MobiDB-lite"/>
    </source>
</evidence>
<keyword evidence="11" id="KW-0234">DNA repair</keyword>
<evidence type="ECO:0000256" key="10">
    <source>
        <dbReference type="ARBA" id="ARBA00022840"/>
    </source>
</evidence>
<evidence type="ECO:0000256" key="13">
    <source>
        <dbReference type="ARBA" id="ARBA00048679"/>
    </source>
</evidence>
<evidence type="ECO:0000256" key="4">
    <source>
        <dbReference type="ARBA" id="ARBA00022490"/>
    </source>
</evidence>
<organism evidence="17 18">
    <name type="scientific">Goodea atripinnis</name>
    <dbReference type="NCBI Taxonomy" id="208336"/>
    <lineage>
        <taxon>Eukaryota</taxon>
        <taxon>Metazoa</taxon>
        <taxon>Chordata</taxon>
        <taxon>Craniata</taxon>
        <taxon>Vertebrata</taxon>
        <taxon>Euteleostomi</taxon>
        <taxon>Actinopterygii</taxon>
        <taxon>Neopterygii</taxon>
        <taxon>Teleostei</taxon>
        <taxon>Neoteleostei</taxon>
        <taxon>Acanthomorphata</taxon>
        <taxon>Ovalentaria</taxon>
        <taxon>Atherinomorphae</taxon>
        <taxon>Cyprinodontiformes</taxon>
        <taxon>Goodeidae</taxon>
        <taxon>Goodea</taxon>
    </lineage>
</organism>
<dbReference type="Pfam" id="PF00069">
    <property type="entry name" value="Pkinase"/>
    <property type="match status" value="1"/>
</dbReference>
<dbReference type="Gene3D" id="1.10.510.10">
    <property type="entry name" value="Transferase(Phosphotransferase) domain 1"/>
    <property type="match status" value="1"/>
</dbReference>
<evidence type="ECO:0000256" key="8">
    <source>
        <dbReference type="ARBA" id="ARBA00022763"/>
    </source>
</evidence>
<keyword evidence="18" id="KW-1185">Reference proteome</keyword>
<keyword evidence="7" id="KW-0547">Nucleotide-binding</keyword>
<comment type="caution">
    <text evidence="17">The sequence shown here is derived from an EMBL/GenBank/DDBJ whole genome shotgun (WGS) entry which is preliminary data.</text>
</comment>
<gene>
    <name evidence="17" type="primary">TAOK1</name>
    <name evidence="17" type="ORF">GOODEAATRI_009984</name>
</gene>
<evidence type="ECO:0000256" key="9">
    <source>
        <dbReference type="ARBA" id="ARBA00022777"/>
    </source>
</evidence>
<evidence type="ECO:0000259" key="16">
    <source>
        <dbReference type="PROSITE" id="PS50011"/>
    </source>
</evidence>
<keyword evidence="5" id="KW-0723">Serine/threonine-protein kinase</keyword>
<keyword evidence="4" id="KW-0963">Cytoplasm</keyword>
<evidence type="ECO:0000313" key="18">
    <source>
        <dbReference type="Proteomes" id="UP001476798"/>
    </source>
</evidence>
<keyword evidence="9 17" id="KW-0418">Kinase</keyword>
<keyword evidence="10" id="KW-0067">ATP-binding</keyword>
<feature type="compositionally biased region" description="Low complexity" evidence="15">
    <location>
        <begin position="193"/>
        <end position="213"/>
    </location>
</feature>
<feature type="region of interest" description="Disordered" evidence="15">
    <location>
        <begin position="661"/>
        <end position="777"/>
    </location>
</feature>
<accession>A0ABV0N052</accession>
<feature type="coiled-coil region" evidence="14">
    <location>
        <begin position="342"/>
        <end position="383"/>
    </location>
</feature>